<protein>
    <submittedName>
        <fullName evidence="1">Type II toxin-antitoxin system RelE/ParE family toxin</fullName>
    </submittedName>
</protein>
<keyword evidence="2" id="KW-1185">Reference proteome</keyword>
<evidence type="ECO:0000313" key="2">
    <source>
        <dbReference type="Proteomes" id="UP001055911"/>
    </source>
</evidence>
<accession>A0A9Q8ZRW5</accession>
<dbReference type="EMBL" id="CP097119">
    <property type="protein sequence ID" value="USS89382.1"/>
    <property type="molecule type" value="Genomic_DNA"/>
</dbReference>
<sequence>MNFIYQDPKKFKHFLLELPEKDRVKLLHTISNIEKYGYAVAQKMGWTKKLDNNLYEIRSKFSSNIQRGIYFHLENNDYVITHGFTKKTQVTPKKEIKKAKQLRIDYLRHKHAGR</sequence>
<proteinExistence type="predicted"/>
<reference evidence="1" key="1">
    <citation type="submission" date="2022-05" db="EMBL/GenBank/DDBJ databases">
        <authorList>
            <person name="Oliphant S.A."/>
            <person name="Watson-Haigh N.S."/>
            <person name="Sumby K.M."/>
            <person name="Gardner J.M."/>
            <person name="Jiranek V."/>
        </authorList>
    </citation>
    <scope>NUCLEOTIDE SEQUENCE</scope>
    <source>
        <strain evidence="1">KI4_B1</strain>
    </source>
</reference>
<dbReference type="Pfam" id="PF05973">
    <property type="entry name" value="Gp49"/>
    <property type="match status" value="1"/>
</dbReference>
<name>A0A9Q8ZRW5_9LACO</name>
<evidence type="ECO:0000313" key="1">
    <source>
        <dbReference type="EMBL" id="USS89382.1"/>
    </source>
</evidence>
<dbReference type="AlphaFoldDB" id="A0A9Q8ZRW5"/>
<dbReference type="Proteomes" id="UP001055911">
    <property type="component" value="Chromosome"/>
</dbReference>
<organism evidence="1 2">
    <name type="scientific">Fructilactobacillus cliffordii</name>
    <dbReference type="NCBI Taxonomy" id="2940299"/>
    <lineage>
        <taxon>Bacteria</taxon>
        <taxon>Bacillati</taxon>
        <taxon>Bacillota</taxon>
        <taxon>Bacilli</taxon>
        <taxon>Lactobacillales</taxon>
        <taxon>Lactobacillaceae</taxon>
        <taxon>Fructilactobacillus</taxon>
    </lineage>
</organism>
<dbReference type="RefSeq" id="WP_252766932.1">
    <property type="nucleotide sequence ID" value="NZ_CP097119.1"/>
</dbReference>
<dbReference type="InterPro" id="IPR009241">
    <property type="entry name" value="HigB-like"/>
</dbReference>
<gene>
    <name evidence="1" type="ORF">M3M40_00820</name>
</gene>